<dbReference type="STRING" id="1225127.SAMN05661030_2881"/>
<dbReference type="AlphaFoldDB" id="A0A1I1QNZ3"/>
<sequence>MVDLDRVTEMVGLGDWSGVELPEGTHIEQIGPGRIHADFGDPDHVFLVTVQQVTRRQLVAEPRPVLTRADGVVVELRAVEVANHVTLTLSATGPAAAAGSARYRSDVDAWARRVRAALDAGRSADPERPPRHPADDVADLPVELTDDAGTTYAWVTGMAGHEDDPWRYVLHLRPTPPPEARALRIRVGDGDTVDLDLPPRDGC</sequence>
<dbReference type="EMBL" id="FOMD01000003">
    <property type="protein sequence ID" value="SFD23745.1"/>
    <property type="molecule type" value="Genomic_DNA"/>
</dbReference>
<protein>
    <submittedName>
        <fullName evidence="1">Uncharacterized protein</fullName>
    </submittedName>
</protein>
<dbReference type="RefSeq" id="WP_091560177.1">
    <property type="nucleotide sequence ID" value="NZ_BNAC01000001.1"/>
</dbReference>
<accession>A0A1I1QNZ3</accession>
<name>A0A1I1QNZ3_9ACTN</name>
<evidence type="ECO:0000313" key="1">
    <source>
        <dbReference type="EMBL" id="SFD23745.1"/>
    </source>
</evidence>
<evidence type="ECO:0000313" key="2">
    <source>
        <dbReference type="Proteomes" id="UP000199022"/>
    </source>
</evidence>
<proteinExistence type="predicted"/>
<reference evidence="2" key="1">
    <citation type="submission" date="2016-10" db="EMBL/GenBank/DDBJ databases">
        <authorList>
            <person name="Varghese N."/>
            <person name="Submissions S."/>
        </authorList>
    </citation>
    <scope>NUCLEOTIDE SEQUENCE [LARGE SCALE GENOMIC DNA]</scope>
    <source>
        <strain evidence="2">DSM 45962</strain>
    </source>
</reference>
<keyword evidence="2" id="KW-1185">Reference proteome</keyword>
<dbReference type="Proteomes" id="UP000199022">
    <property type="component" value="Unassembled WGS sequence"/>
</dbReference>
<gene>
    <name evidence="1" type="ORF">SAMN05661030_2881</name>
</gene>
<organism evidence="1 2">
    <name type="scientific">Klenkia taihuensis</name>
    <dbReference type="NCBI Taxonomy" id="1225127"/>
    <lineage>
        <taxon>Bacteria</taxon>
        <taxon>Bacillati</taxon>
        <taxon>Actinomycetota</taxon>
        <taxon>Actinomycetes</taxon>
        <taxon>Geodermatophilales</taxon>
        <taxon>Geodermatophilaceae</taxon>
        <taxon>Klenkia</taxon>
    </lineage>
</organism>